<evidence type="ECO:0000256" key="1">
    <source>
        <dbReference type="SAM" id="MobiDB-lite"/>
    </source>
</evidence>
<accession>A0A0A9EE79</accession>
<evidence type="ECO:0000313" key="2">
    <source>
        <dbReference type="EMBL" id="JAD94342.1"/>
    </source>
</evidence>
<organism evidence="2">
    <name type="scientific">Arundo donax</name>
    <name type="common">Giant reed</name>
    <name type="synonym">Donax arundinaceus</name>
    <dbReference type="NCBI Taxonomy" id="35708"/>
    <lineage>
        <taxon>Eukaryota</taxon>
        <taxon>Viridiplantae</taxon>
        <taxon>Streptophyta</taxon>
        <taxon>Embryophyta</taxon>
        <taxon>Tracheophyta</taxon>
        <taxon>Spermatophyta</taxon>
        <taxon>Magnoliopsida</taxon>
        <taxon>Liliopsida</taxon>
        <taxon>Poales</taxon>
        <taxon>Poaceae</taxon>
        <taxon>PACMAD clade</taxon>
        <taxon>Arundinoideae</taxon>
        <taxon>Arundineae</taxon>
        <taxon>Arundo</taxon>
    </lineage>
</organism>
<name>A0A0A9EE79_ARUDO</name>
<dbReference type="AlphaFoldDB" id="A0A0A9EE79"/>
<protein>
    <submittedName>
        <fullName evidence="2">Uncharacterized protein</fullName>
    </submittedName>
</protein>
<reference evidence="2" key="2">
    <citation type="journal article" date="2015" name="Data Brief">
        <title>Shoot transcriptome of the giant reed, Arundo donax.</title>
        <authorList>
            <person name="Barrero R.A."/>
            <person name="Guerrero F.D."/>
            <person name="Moolhuijzen P."/>
            <person name="Goolsby J.A."/>
            <person name="Tidwell J."/>
            <person name="Bellgard S.E."/>
            <person name="Bellgard M.I."/>
        </authorList>
    </citation>
    <scope>NUCLEOTIDE SEQUENCE</scope>
    <source>
        <tissue evidence="2">Shoot tissue taken approximately 20 cm above the soil surface</tissue>
    </source>
</reference>
<feature type="compositionally biased region" description="Gly residues" evidence="1">
    <location>
        <begin position="134"/>
        <end position="143"/>
    </location>
</feature>
<sequence>MTSPSVRMLLDGMKSFIVRWRQAPSGRRHRRLERPDLVLDAAGSVPDAAANLALSLGLDLGEGGGGMEVDDDHGCDGIQVFFLVDRRGHTGSRLASDDGRCCGHSGRGAGELRRGTCNRGRGTGDGVRDRDDGMGAGGRGHGTGDGEDSLAPAEELGQGVKRRGSGKASLEALAPQKARAAYKPLRATSASVAVR</sequence>
<dbReference type="EMBL" id="GBRH01203553">
    <property type="protein sequence ID" value="JAD94342.1"/>
    <property type="molecule type" value="Transcribed_RNA"/>
</dbReference>
<feature type="region of interest" description="Disordered" evidence="1">
    <location>
        <begin position="113"/>
        <end position="195"/>
    </location>
</feature>
<proteinExistence type="predicted"/>
<reference evidence="2" key="1">
    <citation type="submission" date="2014-09" db="EMBL/GenBank/DDBJ databases">
        <authorList>
            <person name="Magalhaes I.L.F."/>
            <person name="Oliveira U."/>
            <person name="Santos F.R."/>
            <person name="Vidigal T.H.D.A."/>
            <person name="Brescovit A.D."/>
            <person name="Santos A.J."/>
        </authorList>
    </citation>
    <scope>NUCLEOTIDE SEQUENCE</scope>
    <source>
        <tissue evidence="2">Shoot tissue taken approximately 20 cm above the soil surface</tissue>
    </source>
</reference>